<evidence type="ECO:0000256" key="1">
    <source>
        <dbReference type="SAM" id="MobiDB-lite"/>
    </source>
</evidence>
<protein>
    <submittedName>
        <fullName evidence="2">Uncharacterized protein</fullName>
    </submittedName>
</protein>
<dbReference type="EMBL" id="JAFCIX010000493">
    <property type="protein sequence ID" value="KAH6588800.1"/>
    <property type="molecule type" value="Genomic_DNA"/>
</dbReference>
<sequence length="292" mass="32263">MSVHQFRVIRCMYARPPGPAGSQRDRSSQTLSPESTRTLQRWEQCTHAAMTLVVSESLPTQAAVTEETDVCVQPCPYVSTNPQHNAPPPHLRLVAKEETGETCMEMLGLSPQAIAHSKAAVWQSVDLQLWVRYTRQDGNLRKFRILLEHEASFKSCLAVLSRYMVIKAAQAPPPALATAAQRPSVAGTHLPPLLSQPDVGPLSIPHESDCTCTNCQASSSGENCPLHLEPSLTLYDSSDIPDKVVKHCLSKLSNADHVQLRSLPWLACLDLDAWSRRVEHELRLAAIRDNPE</sequence>
<reference evidence="2 3" key="1">
    <citation type="submission" date="2021-02" db="EMBL/GenBank/DDBJ databases">
        <title>Variation within the Batrachochytrium salamandrivorans European outbreak.</title>
        <authorList>
            <person name="Kelly M."/>
            <person name="Pasmans F."/>
            <person name="Shea T.P."/>
            <person name="Munoz J.F."/>
            <person name="Carranza S."/>
            <person name="Cuomo C.A."/>
            <person name="Martel A."/>
        </authorList>
    </citation>
    <scope>NUCLEOTIDE SEQUENCE [LARGE SCALE GENOMIC DNA]</scope>
    <source>
        <strain evidence="2 3">AMFP18/2</strain>
    </source>
</reference>
<proteinExistence type="predicted"/>
<evidence type="ECO:0000313" key="2">
    <source>
        <dbReference type="EMBL" id="KAH6588800.1"/>
    </source>
</evidence>
<feature type="region of interest" description="Disordered" evidence="1">
    <location>
        <begin position="14"/>
        <end position="35"/>
    </location>
</feature>
<accession>A0ABQ8EZH8</accession>
<gene>
    <name evidence="2" type="ORF">BASA50_010506</name>
</gene>
<dbReference type="Proteomes" id="UP001648503">
    <property type="component" value="Unassembled WGS sequence"/>
</dbReference>
<keyword evidence="3" id="KW-1185">Reference proteome</keyword>
<organism evidence="2 3">
    <name type="scientific">Batrachochytrium salamandrivorans</name>
    <dbReference type="NCBI Taxonomy" id="1357716"/>
    <lineage>
        <taxon>Eukaryota</taxon>
        <taxon>Fungi</taxon>
        <taxon>Fungi incertae sedis</taxon>
        <taxon>Chytridiomycota</taxon>
        <taxon>Chytridiomycota incertae sedis</taxon>
        <taxon>Chytridiomycetes</taxon>
        <taxon>Rhizophydiales</taxon>
        <taxon>Rhizophydiales incertae sedis</taxon>
        <taxon>Batrachochytrium</taxon>
    </lineage>
</organism>
<name>A0ABQ8EZH8_9FUNG</name>
<comment type="caution">
    <text evidence="2">The sequence shown here is derived from an EMBL/GenBank/DDBJ whole genome shotgun (WGS) entry which is preliminary data.</text>
</comment>
<evidence type="ECO:0000313" key="3">
    <source>
        <dbReference type="Proteomes" id="UP001648503"/>
    </source>
</evidence>